<protein>
    <submittedName>
        <fullName evidence="2">Uncharacterized protein</fullName>
    </submittedName>
</protein>
<dbReference type="AlphaFoldDB" id="A0AAF0T7Z3"/>
<proteinExistence type="predicted"/>
<evidence type="ECO:0000256" key="1">
    <source>
        <dbReference type="SAM" id="MobiDB-lite"/>
    </source>
</evidence>
<dbReference type="Proteomes" id="UP001224926">
    <property type="component" value="Chromosome"/>
</dbReference>
<dbReference type="EMBL" id="CP101873">
    <property type="protein sequence ID" value="WMT09889.1"/>
    <property type="molecule type" value="Genomic_DNA"/>
</dbReference>
<accession>A0AAF0T7Z3</accession>
<organism evidence="2 3">
    <name type="scientific">Natrinema thermotolerans</name>
    <dbReference type="NCBI Taxonomy" id="121872"/>
    <lineage>
        <taxon>Archaea</taxon>
        <taxon>Methanobacteriati</taxon>
        <taxon>Methanobacteriota</taxon>
        <taxon>Stenosarchaea group</taxon>
        <taxon>Halobacteria</taxon>
        <taxon>Halobacteriales</taxon>
        <taxon>Natrialbaceae</taxon>
        <taxon>Natrinema</taxon>
    </lineage>
</organism>
<feature type="region of interest" description="Disordered" evidence="1">
    <location>
        <begin position="24"/>
        <end position="43"/>
    </location>
</feature>
<sequence>MPKNISERRRKVVKGILAVGSTTMAGTASAGSSPDFESGPESQLRRLTKKHGKFRIGRGYFLNDENEVIVDTTGKRHSGFDANYRTDVVKFKQQLHFEDGYSTHTETELRLDKKQQLSTMSTSDSLSDPHFNSGTLVSKVGDKKYENTFSKEEFINNSHISREVAQSNEGVNSSGNVNSNVVTSNSGLRYIGTSDDGTEDLDQGLPVINSVGANYKTSDNRCGVSQRSTYLTVNSGATAEVYQTISVDQDLPNATVEYEGDVEGVVSSVGMGGSVTAEGFVRDNSGERSTLIMDISTGIAEIPFITNSGDVDEGFGPNAGTVGDQSYLDYQMTTDIEAGNVEVGVRMNVEFNGLRGGITQTNFMPAEQFYQPSGLGTRYSSITIDY</sequence>
<evidence type="ECO:0000313" key="3">
    <source>
        <dbReference type="Proteomes" id="UP001224926"/>
    </source>
</evidence>
<name>A0AAF0T7Z3_9EURY</name>
<dbReference type="GeneID" id="39861895"/>
<dbReference type="RefSeq" id="WP_136396879.1">
    <property type="nucleotide sequence ID" value="NZ_CP101873.1"/>
</dbReference>
<evidence type="ECO:0000313" key="2">
    <source>
        <dbReference type="EMBL" id="WMT09889.1"/>
    </source>
</evidence>
<gene>
    <name evidence="2" type="ORF">NP511_09720</name>
</gene>
<keyword evidence="3" id="KW-1185">Reference proteome</keyword>
<reference evidence="2 3" key="1">
    <citation type="submission" date="2022-07" db="EMBL/GenBank/DDBJ databases">
        <title>Two temperate virus in Haloterrigena jeotgali A29.</title>
        <authorList>
            <person name="Deng X."/>
        </authorList>
    </citation>
    <scope>NUCLEOTIDE SEQUENCE [LARGE SCALE GENOMIC DNA]</scope>
    <source>
        <strain evidence="2 3">A29</strain>
    </source>
</reference>